<keyword evidence="1" id="KW-0472">Membrane</keyword>
<evidence type="ECO:0000313" key="3">
    <source>
        <dbReference type="Proteomes" id="UP000294614"/>
    </source>
</evidence>
<dbReference type="Proteomes" id="UP000294614">
    <property type="component" value="Unassembled WGS sequence"/>
</dbReference>
<proteinExistence type="predicted"/>
<name>A0A4R1K8Z0_9BACT</name>
<dbReference type="OrthoDB" id="9800197at2"/>
<dbReference type="RefSeq" id="WP_132873686.1">
    <property type="nucleotide sequence ID" value="NZ_JAJUHT010000001.1"/>
</dbReference>
<dbReference type="EMBL" id="SMGG01000004">
    <property type="protein sequence ID" value="TCK60822.1"/>
    <property type="molecule type" value="Genomic_DNA"/>
</dbReference>
<evidence type="ECO:0000313" key="2">
    <source>
        <dbReference type="EMBL" id="TCK60822.1"/>
    </source>
</evidence>
<feature type="transmembrane region" description="Helical" evidence="1">
    <location>
        <begin position="29"/>
        <end position="47"/>
    </location>
</feature>
<organism evidence="2 3">
    <name type="scientific">Seleniivibrio woodruffii</name>
    <dbReference type="NCBI Taxonomy" id="1078050"/>
    <lineage>
        <taxon>Bacteria</taxon>
        <taxon>Pseudomonadati</taxon>
        <taxon>Deferribacterota</taxon>
        <taxon>Deferribacteres</taxon>
        <taxon>Deferribacterales</taxon>
        <taxon>Geovibrionaceae</taxon>
        <taxon>Seleniivibrio</taxon>
    </lineage>
</organism>
<gene>
    <name evidence="2" type="ORF">C8D98_1701</name>
</gene>
<keyword evidence="1" id="KW-0812">Transmembrane</keyword>
<keyword evidence="3" id="KW-1185">Reference proteome</keyword>
<protein>
    <recommendedName>
        <fullName evidence="4">Tetratricopeptide repeat-like domain-containing protein</fullName>
    </recommendedName>
</protein>
<evidence type="ECO:0008006" key="4">
    <source>
        <dbReference type="Google" id="ProtNLM"/>
    </source>
</evidence>
<reference evidence="2 3" key="1">
    <citation type="submission" date="2019-03" db="EMBL/GenBank/DDBJ databases">
        <title>Genomic Encyclopedia of Type Strains, Phase IV (KMG-IV): sequencing the most valuable type-strain genomes for metagenomic binning, comparative biology and taxonomic classification.</title>
        <authorList>
            <person name="Goeker M."/>
        </authorList>
    </citation>
    <scope>NUCLEOTIDE SEQUENCE [LARGE SCALE GENOMIC DNA]</scope>
    <source>
        <strain evidence="2 3">DSM 24984</strain>
    </source>
</reference>
<comment type="caution">
    <text evidence="2">The sequence shown here is derived from an EMBL/GenBank/DDBJ whole genome shotgun (WGS) entry which is preliminary data.</text>
</comment>
<sequence length="191" mass="21328">MSKRKPVIDIEEEPIDKVEHFLAKNLKKMIIGLAGVFVLFIIGYTFTKLDNSKDSMLVNKVGMLELTAMMNNYETAKVADYNKSAAEFKDAASYINLRSAQMYVLSNNAKDAAEPLSKAGGEMKELADSLKADTEGKIDAKAYIASGKLTSVWYYRACLDATGAEKQKLMKDFETAYPKSELLKQLKRWNG</sequence>
<accession>A0A4R1K8Z0</accession>
<keyword evidence="1" id="KW-1133">Transmembrane helix</keyword>
<evidence type="ECO:0000256" key="1">
    <source>
        <dbReference type="SAM" id="Phobius"/>
    </source>
</evidence>
<dbReference type="AlphaFoldDB" id="A0A4R1K8Z0"/>